<dbReference type="InterPro" id="IPR015421">
    <property type="entry name" value="PyrdxlP-dep_Trfase_major"/>
</dbReference>
<dbReference type="OrthoDB" id="7042322at2759"/>
<proteinExistence type="predicted"/>
<accession>A0A8K0VWI6</accession>
<dbReference type="GO" id="GO:0047536">
    <property type="term" value="F:2-aminoadipate transaminase activity"/>
    <property type="evidence" value="ECO:0007669"/>
    <property type="project" value="TreeGrafter"/>
</dbReference>
<feature type="domain" description="Aminotransferase class I/classII large" evidence="1">
    <location>
        <begin position="36"/>
        <end position="317"/>
    </location>
</feature>
<gene>
    <name evidence="2" type="ORF">FB567DRAFT_447478</name>
</gene>
<dbReference type="Pfam" id="PF00155">
    <property type="entry name" value="Aminotran_1_2"/>
    <property type="match status" value="1"/>
</dbReference>
<dbReference type="GO" id="GO:0030170">
    <property type="term" value="F:pyridoxal phosphate binding"/>
    <property type="evidence" value="ECO:0007669"/>
    <property type="project" value="InterPro"/>
</dbReference>
<dbReference type="FunFam" id="3.40.640.10:FF:000080">
    <property type="entry name" value="Aminotransferase, putative"/>
    <property type="match status" value="1"/>
</dbReference>
<keyword evidence="3" id="KW-1185">Reference proteome</keyword>
<dbReference type="InterPro" id="IPR015424">
    <property type="entry name" value="PyrdxlP-dep_Trfase"/>
</dbReference>
<evidence type="ECO:0000259" key="1">
    <source>
        <dbReference type="Pfam" id="PF00155"/>
    </source>
</evidence>
<dbReference type="PANTHER" id="PTHR42858">
    <property type="entry name" value="AMINOTRANSFERASE"/>
    <property type="match status" value="1"/>
</dbReference>
<sequence length="447" mass="49316">MTGHINLQLGWPSPSLFPAAQLLDSASSILTSEKKTASSLIYGPDAGYEPLRQSLAKWLTSIYGRGSNLSFDRICVTNGASGNLDNVLARFTDPAGGYTRHVWMVEPCYFLACPIFMDNGFEGMMRGVPEDDEGLDIAFLRKALRESDSSGDTHTPPRKTGERYKKLYRHIIYCVPTFSNPSAKTMSLRRRQELILLAREFDALVITDDVYDVLRWPVDPEAKYEHLGHVPPRLVDLDRTFEGGPKDEWGNAMSNGSFSKIIAPGVRVGWAEATPAFTLALSQVGATRSGGCPTHLAASFVHEMLESGALEKHLHETVLPTFRSRYYALLEAIDKHLVPLGMEISTGRPYEEGSTAAGGYFIWLLLPEDLAGRGASLAATALDKFDLKFAYGDMMQVQGEPASAQRSAKGFGNSIRLSWAWHTKDEIIEGIERLAGLIVEVRNSKRP</sequence>
<dbReference type="PANTHER" id="PTHR42858:SF1">
    <property type="entry name" value="LD15494P"/>
    <property type="match status" value="1"/>
</dbReference>
<dbReference type="Proteomes" id="UP000813461">
    <property type="component" value="Unassembled WGS sequence"/>
</dbReference>
<organism evidence="2 3">
    <name type="scientific">Paraphoma chrysanthemicola</name>
    <dbReference type="NCBI Taxonomy" id="798071"/>
    <lineage>
        <taxon>Eukaryota</taxon>
        <taxon>Fungi</taxon>
        <taxon>Dikarya</taxon>
        <taxon>Ascomycota</taxon>
        <taxon>Pezizomycotina</taxon>
        <taxon>Dothideomycetes</taxon>
        <taxon>Pleosporomycetidae</taxon>
        <taxon>Pleosporales</taxon>
        <taxon>Pleosporineae</taxon>
        <taxon>Phaeosphaeriaceae</taxon>
        <taxon>Paraphoma</taxon>
    </lineage>
</organism>
<protein>
    <submittedName>
        <fullName evidence="2">Pyridoxal phosphate-dependent transferase</fullName>
    </submittedName>
</protein>
<comment type="caution">
    <text evidence="2">The sequence shown here is derived from an EMBL/GenBank/DDBJ whole genome shotgun (WGS) entry which is preliminary data.</text>
</comment>
<dbReference type="CDD" id="cd00609">
    <property type="entry name" value="AAT_like"/>
    <property type="match status" value="1"/>
</dbReference>
<dbReference type="Gene3D" id="3.90.1150.10">
    <property type="entry name" value="Aspartate Aminotransferase, domain 1"/>
    <property type="match status" value="1"/>
</dbReference>
<dbReference type="AlphaFoldDB" id="A0A8K0VWI6"/>
<dbReference type="InterPro" id="IPR004839">
    <property type="entry name" value="Aminotransferase_I/II_large"/>
</dbReference>
<keyword evidence="2" id="KW-0808">Transferase</keyword>
<evidence type="ECO:0000313" key="3">
    <source>
        <dbReference type="Proteomes" id="UP000813461"/>
    </source>
</evidence>
<evidence type="ECO:0000313" key="2">
    <source>
        <dbReference type="EMBL" id="KAH7082046.1"/>
    </source>
</evidence>
<dbReference type="SUPFAM" id="SSF53383">
    <property type="entry name" value="PLP-dependent transferases"/>
    <property type="match status" value="1"/>
</dbReference>
<reference evidence="2" key="1">
    <citation type="journal article" date="2021" name="Nat. Commun.">
        <title>Genetic determinants of endophytism in the Arabidopsis root mycobiome.</title>
        <authorList>
            <person name="Mesny F."/>
            <person name="Miyauchi S."/>
            <person name="Thiergart T."/>
            <person name="Pickel B."/>
            <person name="Atanasova L."/>
            <person name="Karlsson M."/>
            <person name="Huettel B."/>
            <person name="Barry K.W."/>
            <person name="Haridas S."/>
            <person name="Chen C."/>
            <person name="Bauer D."/>
            <person name="Andreopoulos W."/>
            <person name="Pangilinan J."/>
            <person name="LaButti K."/>
            <person name="Riley R."/>
            <person name="Lipzen A."/>
            <person name="Clum A."/>
            <person name="Drula E."/>
            <person name="Henrissat B."/>
            <person name="Kohler A."/>
            <person name="Grigoriev I.V."/>
            <person name="Martin F.M."/>
            <person name="Hacquard S."/>
        </authorList>
    </citation>
    <scope>NUCLEOTIDE SEQUENCE</scope>
    <source>
        <strain evidence="2">MPI-SDFR-AT-0120</strain>
    </source>
</reference>
<dbReference type="EMBL" id="JAGMVJ010000014">
    <property type="protein sequence ID" value="KAH7082046.1"/>
    <property type="molecule type" value="Genomic_DNA"/>
</dbReference>
<dbReference type="Gene3D" id="3.40.640.10">
    <property type="entry name" value="Type I PLP-dependent aspartate aminotransferase-like (Major domain)"/>
    <property type="match status" value="1"/>
</dbReference>
<dbReference type="InterPro" id="IPR015422">
    <property type="entry name" value="PyrdxlP-dep_Trfase_small"/>
</dbReference>
<name>A0A8K0VWI6_9PLEO</name>